<dbReference type="PRINTS" id="PR00364">
    <property type="entry name" value="DISEASERSIST"/>
</dbReference>
<dbReference type="InterPro" id="IPR001867">
    <property type="entry name" value="OmpR/PhoB-type_DNA-bd"/>
</dbReference>
<evidence type="ECO:0000256" key="1">
    <source>
        <dbReference type="ARBA" id="ARBA00005820"/>
    </source>
</evidence>
<dbReference type="AlphaFoldDB" id="A0A4R6VQX1"/>
<dbReference type="InterPro" id="IPR005158">
    <property type="entry name" value="BTAD"/>
</dbReference>
<dbReference type="PANTHER" id="PTHR47691:SF3">
    <property type="entry name" value="HTH-TYPE TRANSCRIPTIONAL REGULATOR RV0890C-RELATED"/>
    <property type="match status" value="1"/>
</dbReference>
<dbReference type="InterPro" id="IPR016032">
    <property type="entry name" value="Sig_transdc_resp-reg_C-effctor"/>
</dbReference>
<feature type="domain" description="Bacterial transcriptional activator" evidence="4">
    <location>
        <begin position="93"/>
        <end position="237"/>
    </location>
</feature>
<feature type="domain" description="OmpR/PhoB-type" evidence="3">
    <location>
        <begin position="16"/>
        <end position="86"/>
    </location>
</feature>
<gene>
    <name evidence="5" type="ORF">EV188_101173</name>
</gene>
<dbReference type="RefSeq" id="WP_208113928.1">
    <property type="nucleotide sequence ID" value="NZ_BAABHR010000071.1"/>
</dbReference>
<comment type="caution">
    <text evidence="5">The sequence shown here is derived from an EMBL/GenBank/DDBJ whole genome shotgun (WGS) entry which is preliminary data.</text>
</comment>
<dbReference type="Gene3D" id="3.40.50.300">
    <property type="entry name" value="P-loop containing nucleotide triphosphate hydrolases"/>
    <property type="match status" value="1"/>
</dbReference>
<dbReference type="Pfam" id="PF13191">
    <property type="entry name" value="AAA_16"/>
    <property type="match status" value="1"/>
</dbReference>
<dbReference type="GO" id="GO:0006355">
    <property type="term" value="P:regulation of DNA-templated transcription"/>
    <property type="evidence" value="ECO:0007669"/>
    <property type="project" value="InterPro"/>
</dbReference>
<dbReference type="PANTHER" id="PTHR47691">
    <property type="entry name" value="REGULATOR-RELATED"/>
    <property type="match status" value="1"/>
</dbReference>
<dbReference type="SMART" id="SM00862">
    <property type="entry name" value="Trans_reg_C"/>
    <property type="match status" value="1"/>
</dbReference>
<dbReference type="SMART" id="SM01043">
    <property type="entry name" value="BTAD"/>
    <property type="match status" value="1"/>
</dbReference>
<dbReference type="Gene3D" id="1.25.40.10">
    <property type="entry name" value="Tetratricopeptide repeat domain"/>
    <property type="match status" value="3"/>
</dbReference>
<proteinExistence type="inferred from homology"/>
<evidence type="ECO:0000259" key="4">
    <source>
        <dbReference type="SMART" id="SM01043"/>
    </source>
</evidence>
<protein>
    <submittedName>
        <fullName evidence="5">Putative ATPase</fullName>
    </submittedName>
</protein>
<evidence type="ECO:0000256" key="2">
    <source>
        <dbReference type="ARBA" id="ARBA00023125"/>
    </source>
</evidence>
<sequence>MLAVALLGPVEVRRDGELLALPAGRTTEVLVRLALEAGRTVRAERVLADLWPGAASQNTLQSKVSQLRRALGDADLVPYAHGAYRLAVDPARIDALDAEARAERVAAARRAGDIDTVRREAAAALALFRGEVLQDAGDGAWLDAPRRRWEELRLALLEDHLAARVALGDGDVVGELEDLVARHPLREGLWSALITALYRAGRQADALAAYARVRTLLADELGLDPGPGLRRLEEGILRQSPALTGAQPGNLPAVLTRLVGRDDELAALDARLREHRLVTVTGPAGVGKTRTALEVARDLEAPDGVWLVRLDGVATPESVPRAVAEALHVAAGDLAGRFAGSAAVLLLDNAEHVVEAVAALVETLLAAAPRLRVLVTSQVSLGVDGEVVVPLGPLPEDAAVALFADRAARLSVTVDPAQRDAVAGVCRRLDGLPLAIELAASRLTTLSVPEVARRLDDRFRLLRDPTRRSPARRRELAAAIAWSHDLLPPGDRRALWALAVFAEGAPLAAAEHVLTVVGVPEALDVLTRLADRSLIAVVPGDEVRYRLLDSIRAFARERLVEAGLEAVACAAHAAWFAGAADRCAAIVRGPAQPECVALVRTERADIDAALAWTAAHAPLLGVRIARGFGWTWVVLGDGVAGAGRLRAALAAAPDVDPHTAAEVLLLTGWLEASAGDVSRAAAELVRALALADADLRTDAHRHLAFLRIQQGRPQDVLVEARLALATDRPWPRAAALLLAAYGSIMLGDTATATRSATEALELLEPLGDPWGLVHARGMLGTIAQAQGRHDDAVVALEAAAADAERQGFLGQAALHLTRLGRVEQQRGRHDAAIAVLDRALGAARRSGDPRVAATARTTLARVLHVTGDDLVALALLEQNDRWYRAAGGGDGELLSRCLLAALRPEPPAALAVLRAEAQEAGDAEAELVVADALTRAGRTTGAPGVTSDAP</sequence>
<dbReference type="Pfam" id="PF03704">
    <property type="entry name" value="BTAD"/>
    <property type="match status" value="1"/>
</dbReference>
<dbReference type="GO" id="GO:0003677">
    <property type="term" value="F:DNA binding"/>
    <property type="evidence" value="ECO:0007669"/>
    <property type="project" value="UniProtKB-KW"/>
</dbReference>
<dbReference type="InterPro" id="IPR011990">
    <property type="entry name" value="TPR-like_helical_dom_sf"/>
</dbReference>
<reference evidence="5 6" key="1">
    <citation type="submission" date="2019-03" db="EMBL/GenBank/DDBJ databases">
        <title>Genomic Encyclopedia of Type Strains, Phase IV (KMG-IV): sequencing the most valuable type-strain genomes for metagenomic binning, comparative biology and taxonomic classification.</title>
        <authorList>
            <person name="Goeker M."/>
        </authorList>
    </citation>
    <scope>NUCLEOTIDE SEQUENCE [LARGE SCALE GENOMIC DNA]</scope>
    <source>
        <strain evidence="5 6">DSM 45775</strain>
    </source>
</reference>
<dbReference type="SUPFAM" id="SSF52540">
    <property type="entry name" value="P-loop containing nucleoside triphosphate hydrolases"/>
    <property type="match status" value="1"/>
</dbReference>
<dbReference type="Proteomes" id="UP000295705">
    <property type="component" value="Unassembled WGS sequence"/>
</dbReference>
<dbReference type="InterPro" id="IPR036388">
    <property type="entry name" value="WH-like_DNA-bd_sf"/>
</dbReference>
<dbReference type="EMBL" id="SNYO01000001">
    <property type="protein sequence ID" value="TDQ64924.1"/>
    <property type="molecule type" value="Genomic_DNA"/>
</dbReference>
<keyword evidence="6" id="KW-1185">Reference proteome</keyword>
<comment type="similarity">
    <text evidence="1">Belongs to the AfsR/DnrI/RedD regulatory family.</text>
</comment>
<dbReference type="CDD" id="cd15831">
    <property type="entry name" value="BTAD"/>
    <property type="match status" value="1"/>
</dbReference>
<dbReference type="InterPro" id="IPR041664">
    <property type="entry name" value="AAA_16"/>
</dbReference>
<name>A0A4R6VQX1_9PSEU</name>
<accession>A0A4R6VQX1</accession>
<dbReference type="Gene3D" id="1.10.10.10">
    <property type="entry name" value="Winged helix-like DNA-binding domain superfamily/Winged helix DNA-binding domain"/>
    <property type="match status" value="1"/>
</dbReference>
<dbReference type="GO" id="GO:0000160">
    <property type="term" value="P:phosphorelay signal transduction system"/>
    <property type="evidence" value="ECO:0007669"/>
    <property type="project" value="InterPro"/>
</dbReference>
<dbReference type="Pfam" id="PF13424">
    <property type="entry name" value="TPR_12"/>
    <property type="match status" value="1"/>
</dbReference>
<dbReference type="InterPro" id="IPR027417">
    <property type="entry name" value="P-loop_NTPase"/>
</dbReference>
<evidence type="ECO:0000313" key="6">
    <source>
        <dbReference type="Proteomes" id="UP000295705"/>
    </source>
</evidence>
<dbReference type="SUPFAM" id="SSF48452">
    <property type="entry name" value="TPR-like"/>
    <property type="match status" value="2"/>
</dbReference>
<evidence type="ECO:0000313" key="5">
    <source>
        <dbReference type="EMBL" id="TDQ64924.1"/>
    </source>
</evidence>
<evidence type="ECO:0000259" key="3">
    <source>
        <dbReference type="SMART" id="SM00862"/>
    </source>
</evidence>
<keyword evidence="2" id="KW-0238">DNA-binding</keyword>
<dbReference type="SUPFAM" id="SSF46894">
    <property type="entry name" value="C-terminal effector domain of the bipartite response regulators"/>
    <property type="match status" value="1"/>
</dbReference>
<organism evidence="5 6">
    <name type="scientific">Actinomycetospora succinea</name>
    <dbReference type="NCBI Taxonomy" id="663603"/>
    <lineage>
        <taxon>Bacteria</taxon>
        <taxon>Bacillati</taxon>
        <taxon>Actinomycetota</taxon>
        <taxon>Actinomycetes</taxon>
        <taxon>Pseudonocardiales</taxon>
        <taxon>Pseudonocardiaceae</taxon>
        <taxon>Actinomycetospora</taxon>
    </lineage>
</organism>